<reference evidence="1" key="1">
    <citation type="submission" date="2023-07" db="EMBL/GenBank/DDBJ databases">
        <authorList>
            <person name="Ivanov I."/>
            <person name="Teneva D."/>
            <person name="Stoikov I."/>
        </authorList>
    </citation>
    <scope>NUCLEOTIDE SEQUENCE</scope>
    <source>
        <strain evidence="1">4475</strain>
    </source>
</reference>
<keyword evidence="2" id="KW-1185">Reference proteome</keyword>
<sequence length="46" mass="5046">METIGNRLPAGKVLNGCDKTPCVYRLLRTKHAVPFALGHACPVFFC</sequence>
<name>A0AA48M7D5_9BACL</name>
<protein>
    <submittedName>
        <fullName evidence="1">Uncharacterized protein</fullName>
    </submittedName>
</protein>
<gene>
    <name evidence="1" type="ORF">BSPP4475_04905</name>
</gene>
<dbReference type="EMBL" id="OY569118">
    <property type="protein sequence ID" value="CAJ1001666.1"/>
    <property type="molecule type" value="Genomic_DNA"/>
</dbReference>
<accession>A0AA48M7D5</accession>
<dbReference type="AlphaFoldDB" id="A0AA48M7D5"/>
<dbReference type="KEGG" id="bayd:BSPP4475_04905"/>
<evidence type="ECO:0000313" key="2">
    <source>
        <dbReference type="Proteomes" id="UP001189619"/>
    </source>
</evidence>
<evidence type="ECO:0000313" key="1">
    <source>
        <dbReference type="EMBL" id="CAJ1001666.1"/>
    </source>
</evidence>
<proteinExistence type="predicted"/>
<organism evidence="1 2">
    <name type="scientific">Brevibacillus aydinogluensis</name>
    <dbReference type="NCBI Taxonomy" id="927786"/>
    <lineage>
        <taxon>Bacteria</taxon>
        <taxon>Bacillati</taxon>
        <taxon>Bacillota</taxon>
        <taxon>Bacilli</taxon>
        <taxon>Bacillales</taxon>
        <taxon>Paenibacillaceae</taxon>
        <taxon>Brevibacillus</taxon>
    </lineage>
</organism>
<dbReference type="Proteomes" id="UP001189619">
    <property type="component" value="Chromosome"/>
</dbReference>